<dbReference type="PATRIC" id="fig|1397108.4.peg.2782"/>
<dbReference type="EMBL" id="CP012023">
    <property type="protein sequence ID" value="ALI56668.1"/>
    <property type="molecule type" value="Genomic_DNA"/>
</dbReference>
<reference evidence="1 2" key="1">
    <citation type="submission" date="2015-05" db="EMBL/GenBank/DDBJ databases">
        <authorList>
            <person name="Wang D.B."/>
            <person name="Wang M."/>
        </authorList>
    </citation>
    <scope>NUCLEOTIDE SEQUENCE [LARGE SCALE GENOMIC DNA]</scope>
    <source>
        <strain evidence="1 2">IMCC 12053</strain>
    </source>
</reference>
<accession>A0A0N9ZJ06</accession>
<dbReference type="OrthoDB" id="7866534at2"/>
<organism evidence="1 2">
    <name type="scientific">Celeribacter marinus</name>
    <dbReference type="NCBI Taxonomy" id="1397108"/>
    <lineage>
        <taxon>Bacteria</taxon>
        <taxon>Pseudomonadati</taxon>
        <taxon>Pseudomonadota</taxon>
        <taxon>Alphaproteobacteria</taxon>
        <taxon>Rhodobacterales</taxon>
        <taxon>Roseobacteraceae</taxon>
        <taxon>Celeribacter</taxon>
    </lineage>
</organism>
<dbReference type="RefSeq" id="WP_062219812.1">
    <property type="nucleotide sequence ID" value="NZ_CP012023.1"/>
</dbReference>
<protein>
    <submittedName>
        <fullName evidence="1">Uncharacterized protein</fullName>
    </submittedName>
</protein>
<dbReference type="STRING" id="1397108.IMCC12053_2721"/>
<dbReference type="Proteomes" id="UP000064920">
    <property type="component" value="Chromosome"/>
</dbReference>
<sequence length="117" mass="13010">MAYAGAKSFEQRLTRIEVQRRKLEHGAVYSVNQDGLIIARPRRHASRNPLRLVFFSLLGVLLFKALVFASLGAVSYNARVATLKEGTIVERVGAWAMTADPATIWVARRSKLLLSSL</sequence>
<gene>
    <name evidence="1" type="ORF">IMCC12053_2721</name>
</gene>
<dbReference type="KEGG" id="cmar:IMCC12053_2721"/>
<evidence type="ECO:0000313" key="1">
    <source>
        <dbReference type="EMBL" id="ALI56668.1"/>
    </source>
</evidence>
<proteinExistence type="predicted"/>
<keyword evidence="2" id="KW-1185">Reference proteome</keyword>
<evidence type="ECO:0000313" key="2">
    <source>
        <dbReference type="Proteomes" id="UP000064920"/>
    </source>
</evidence>
<name>A0A0N9ZJ06_9RHOB</name>
<dbReference type="AlphaFoldDB" id="A0A0N9ZJ06"/>